<evidence type="ECO:0000313" key="6">
    <source>
        <dbReference type="EMBL" id="RAI25855.1"/>
    </source>
</evidence>
<comment type="caution">
    <text evidence="6">The sequence shown here is derived from an EMBL/GenBank/DDBJ whole genome shotgun (WGS) entry which is preliminary data.</text>
</comment>
<dbReference type="RefSeq" id="WP_111435507.1">
    <property type="nucleotide sequence ID" value="NZ_JACIGG010000008.1"/>
</dbReference>
<dbReference type="InterPro" id="IPR006311">
    <property type="entry name" value="TAT_signal"/>
</dbReference>
<sequence>MSKTNTTLLPTPSRRRFLEGLGTGILAAPFVLSARRTLAADALVLVTWGGAYADVIRKAITTPFTEETGIGVTLVSGPDLSKAKAQVTTGNLEWDLYDGSGGSMHNAAKEGLFEELDTSVIDTSNLVGEATAHAMPFLIYAGGMAYDPERTPNPPRTFKQLFDGDAYPGRIGLRTRVSETLEIALLGDGVDPKDLYPLDVDRAFAALERIKPRVAKWIAQTPQTISLLTSNEIDYSYTYNGRVASAKADGLNIEFSTDQTILMTQYYSVLKGSPKRAQAMEYISYAARPDVQKRLSEAYYSVPVRPGALDMVTPEVKALLPDPKDPRTVLLKEAFWADNFITLDRRFKEFLLT</sequence>
<dbReference type="CDD" id="cd13589">
    <property type="entry name" value="PBP2_polyamine_RpCGA009"/>
    <property type="match status" value="1"/>
</dbReference>
<keyword evidence="4" id="KW-0732">Signal</keyword>
<reference evidence="6 7" key="1">
    <citation type="submission" date="2017-07" db="EMBL/GenBank/DDBJ databases">
        <title>Draft Genome Sequences of Select Purple Nonsulfur Bacteria.</title>
        <authorList>
            <person name="Lasarre B."/>
            <person name="Mckinlay J.B."/>
        </authorList>
    </citation>
    <scope>NUCLEOTIDE SEQUENCE [LARGE SCALE GENOMIC DNA]</scope>
    <source>
        <strain evidence="6 7">DSM 11290</strain>
    </source>
</reference>
<dbReference type="Pfam" id="PF13416">
    <property type="entry name" value="SBP_bac_8"/>
    <property type="match status" value="1"/>
</dbReference>
<dbReference type="GO" id="GO:0015888">
    <property type="term" value="P:thiamine transport"/>
    <property type="evidence" value="ECO:0007669"/>
    <property type="project" value="TreeGrafter"/>
</dbReference>
<dbReference type="GO" id="GO:0030976">
    <property type="term" value="F:thiamine pyrophosphate binding"/>
    <property type="evidence" value="ECO:0007669"/>
    <property type="project" value="TreeGrafter"/>
</dbReference>
<evidence type="ECO:0000256" key="4">
    <source>
        <dbReference type="ARBA" id="ARBA00022729"/>
    </source>
</evidence>
<evidence type="ECO:0000256" key="1">
    <source>
        <dbReference type="ARBA" id="ARBA00004418"/>
    </source>
</evidence>
<dbReference type="GO" id="GO:0030288">
    <property type="term" value="C:outer membrane-bounded periplasmic space"/>
    <property type="evidence" value="ECO:0007669"/>
    <property type="project" value="TreeGrafter"/>
</dbReference>
<dbReference type="PANTHER" id="PTHR30006">
    <property type="entry name" value="THIAMINE-BINDING PERIPLASMIC PROTEIN-RELATED"/>
    <property type="match status" value="1"/>
</dbReference>
<keyword evidence="3" id="KW-0813">Transport</keyword>
<proteinExistence type="inferred from homology"/>
<dbReference type="InterPro" id="IPR006059">
    <property type="entry name" value="SBP"/>
</dbReference>
<evidence type="ECO:0000313" key="7">
    <source>
        <dbReference type="Proteomes" id="UP000249299"/>
    </source>
</evidence>
<dbReference type="Proteomes" id="UP000249299">
    <property type="component" value="Unassembled WGS sequence"/>
</dbReference>
<dbReference type="OrthoDB" id="9815444at2"/>
<protein>
    <recommendedName>
        <fullName evidence="8">ABC transporter substrate-binding protein</fullName>
    </recommendedName>
</protein>
<comment type="similarity">
    <text evidence="2">Belongs to the bacterial solute-binding protein 1 family.</text>
</comment>
<evidence type="ECO:0000256" key="5">
    <source>
        <dbReference type="ARBA" id="ARBA00022764"/>
    </source>
</evidence>
<organism evidence="6 7">
    <name type="scientific">Rhodobium orientis</name>
    <dbReference type="NCBI Taxonomy" id="34017"/>
    <lineage>
        <taxon>Bacteria</taxon>
        <taxon>Pseudomonadati</taxon>
        <taxon>Pseudomonadota</taxon>
        <taxon>Alphaproteobacteria</taxon>
        <taxon>Hyphomicrobiales</taxon>
        <taxon>Rhodobiaceae</taxon>
        <taxon>Rhodobium</taxon>
    </lineage>
</organism>
<dbReference type="EMBL" id="NPEV01000040">
    <property type="protein sequence ID" value="RAI25855.1"/>
    <property type="molecule type" value="Genomic_DNA"/>
</dbReference>
<name>A0A327JII2_9HYPH</name>
<comment type="subcellular location">
    <subcellularLocation>
        <location evidence="1">Periplasm</location>
    </subcellularLocation>
</comment>
<dbReference type="Gene3D" id="3.40.190.10">
    <property type="entry name" value="Periplasmic binding protein-like II"/>
    <property type="match status" value="2"/>
</dbReference>
<keyword evidence="5" id="KW-0574">Periplasm</keyword>
<accession>A0A327JII2</accession>
<dbReference type="GO" id="GO:0030975">
    <property type="term" value="F:thiamine binding"/>
    <property type="evidence" value="ECO:0007669"/>
    <property type="project" value="TreeGrafter"/>
</dbReference>
<evidence type="ECO:0000256" key="3">
    <source>
        <dbReference type="ARBA" id="ARBA00022448"/>
    </source>
</evidence>
<dbReference type="AlphaFoldDB" id="A0A327JII2"/>
<gene>
    <name evidence="6" type="ORF">CH339_16600</name>
</gene>
<dbReference type="PANTHER" id="PTHR30006:SF3">
    <property type="entry name" value="THIAMINE-BINDING PERIPLASMIC PROTEIN"/>
    <property type="match status" value="1"/>
</dbReference>
<evidence type="ECO:0008006" key="8">
    <source>
        <dbReference type="Google" id="ProtNLM"/>
    </source>
</evidence>
<keyword evidence="7" id="KW-1185">Reference proteome</keyword>
<evidence type="ECO:0000256" key="2">
    <source>
        <dbReference type="ARBA" id="ARBA00008520"/>
    </source>
</evidence>
<dbReference type="SUPFAM" id="SSF53850">
    <property type="entry name" value="Periplasmic binding protein-like II"/>
    <property type="match status" value="1"/>
</dbReference>
<dbReference type="PROSITE" id="PS51318">
    <property type="entry name" value="TAT"/>
    <property type="match status" value="1"/>
</dbReference>